<dbReference type="CDD" id="cd07962">
    <property type="entry name" value="Anticodon_Ia_Val"/>
    <property type="match status" value="1"/>
</dbReference>
<dbReference type="EMBL" id="LNIX01000001">
    <property type="protein sequence ID" value="OXA63795.1"/>
    <property type="molecule type" value="Genomic_DNA"/>
</dbReference>
<dbReference type="PROSITE" id="PS00178">
    <property type="entry name" value="AA_TRNA_LIGASE_I"/>
    <property type="match status" value="1"/>
</dbReference>
<keyword evidence="14" id="KW-1185">Reference proteome</keyword>
<dbReference type="GO" id="GO:0002161">
    <property type="term" value="F:aminoacyl-tRNA deacylase activity"/>
    <property type="evidence" value="ECO:0007669"/>
    <property type="project" value="InterPro"/>
</dbReference>
<evidence type="ECO:0000256" key="1">
    <source>
        <dbReference type="ARBA" id="ARBA00005594"/>
    </source>
</evidence>
<dbReference type="GO" id="GO:0005829">
    <property type="term" value="C:cytosol"/>
    <property type="evidence" value="ECO:0007669"/>
    <property type="project" value="TreeGrafter"/>
</dbReference>
<proteinExistence type="inferred from homology"/>
<sequence length="993" mass="112796">MKSMFQTSRRGGYLIFRHRQTEFKYSTTTSVGDGGGNQGTPPNATTIESEFPKAYEPALFEETWNNKWLKRTSLDRKDSPVFRMILPPPNVTGKLHLGHALTIAIQDTIARWKTMQGYKLEWIPGFDHAGIATHTIALRKLKIENSTLGPGDLLRDRIQDIASKNLDSIQKQLASLGALLNWESVYYTLDESHSNVVKEAFFKLFEAGLIQRGDGIVNWSCCLQSSISDVEVDHVDFKGKMTFKVPNHDDPVEFGVLYNLAYGLENSDQSVLVATSRPETLFGDVALAVNPLDSRFANLIGKNAINPVNDKLLPIIGDPRVKTSFGTGVVKITPAHDKLDFAIGASHNLPKLDVITGDGFLNDLAGNYKGIPRLSARSIVLEALDKKWALKSVQEYAGVINICSRTGDVVEPKVLPHWFLKTEKLTKIFIDSIKSEEFIISPKNYGVDLLNTLSNSQDWCLSRQISWGHEIPVYRFIDHPEGWVVALDRQSAKKKIEAKYNITIDDESTIIQDSDVLDTWFSSSLIPVALSGWPDFKEIKEISLMETGRDILLYWVWRMVIISFALTNQFPFKHVLLHGIISDKYGRKMSKSKGNVIDPLHVVNGICYLDLLEEAKQSLEQGDLERSEYDLRIETMDSEYPQGFKPFGRDALRFALLSQNIQGQQLGLDMVYLENCRHFTNKLWQALRFFLLYRENVEKTTGNFKSFDVMSVTSKADLWLLSCLYEFMSDVEQYLDSGQFHFYAESIRKFFYQQLCDVYIELIKNDLKAGVDKSQHLLVLEYAISTGLKLSHPLIPFVTEEMWSRLFQSGQLIDEPFPRSKELKSFHNAELNRAVLKTIKVVKEIRSLKTRIGMKANSRPLIYIDATPSQVPEISSMKSHIENLARCTLTCGSLPPLERSSFITVIIQLDGQICKISTPKGEATEKYLEGENNKILKLQVRLTKLKHQYENPNFQQHASQEVKEKLRKRLETLELQINEVVSSNPSENTRNPS</sequence>
<dbReference type="InterPro" id="IPR009008">
    <property type="entry name" value="Val/Leu/Ile-tRNA-synth_edit"/>
</dbReference>
<dbReference type="EC" id="6.1.1.9" evidence="2"/>
<keyword evidence="7 9" id="KW-0030">Aminoacyl-tRNA synthetase</keyword>
<evidence type="ECO:0000313" key="14">
    <source>
        <dbReference type="Proteomes" id="UP000198287"/>
    </source>
</evidence>
<gene>
    <name evidence="13" type="ORF">Fcan01_02525</name>
</gene>
<dbReference type="SUPFAM" id="SSF50677">
    <property type="entry name" value="ValRS/IleRS/LeuRS editing domain"/>
    <property type="match status" value="1"/>
</dbReference>
<comment type="similarity">
    <text evidence="1 9">Belongs to the class-I aminoacyl-tRNA synthetase family.</text>
</comment>
<dbReference type="OrthoDB" id="629407at2759"/>
<dbReference type="GO" id="GO:0004832">
    <property type="term" value="F:valine-tRNA ligase activity"/>
    <property type="evidence" value="ECO:0007669"/>
    <property type="project" value="UniProtKB-EC"/>
</dbReference>
<evidence type="ECO:0000256" key="2">
    <source>
        <dbReference type="ARBA" id="ARBA00013169"/>
    </source>
</evidence>
<keyword evidence="3 9" id="KW-0436">Ligase</keyword>
<dbReference type="Gene3D" id="1.10.730.10">
    <property type="entry name" value="Isoleucyl-tRNA Synthetase, Domain 1"/>
    <property type="match status" value="1"/>
</dbReference>
<dbReference type="InterPro" id="IPR002300">
    <property type="entry name" value="aa-tRNA-synth_Ia"/>
</dbReference>
<dbReference type="GO" id="GO:0006438">
    <property type="term" value="P:valyl-tRNA aminoacylation"/>
    <property type="evidence" value="ECO:0007669"/>
    <property type="project" value="InterPro"/>
</dbReference>
<dbReference type="Gene3D" id="3.90.740.10">
    <property type="entry name" value="Valyl/Leucyl/Isoleucyl-tRNA synthetase, editing domain"/>
    <property type="match status" value="1"/>
</dbReference>
<dbReference type="PRINTS" id="PR00986">
    <property type="entry name" value="TRNASYNTHVAL"/>
</dbReference>
<dbReference type="AlphaFoldDB" id="A0A226F1X6"/>
<protein>
    <recommendedName>
        <fullName evidence="2">valine--tRNA ligase</fullName>
        <ecNumber evidence="2">6.1.1.9</ecNumber>
    </recommendedName>
    <alternativeName>
        <fullName evidence="8">Valyl-tRNA synthetase</fullName>
    </alternativeName>
</protein>
<dbReference type="OMA" id="FWIARMA"/>
<dbReference type="STRING" id="158441.A0A226F1X6"/>
<dbReference type="SUPFAM" id="SSF52374">
    <property type="entry name" value="Nucleotidylyl transferase"/>
    <property type="match status" value="1"/>
</dbReference>
<feature type="domain" description="Aminoacyl-tRNA synthetase class Ia" evidence="11">
    <location>
        <begin position="69"/>
        <end position="660"/>
    </location>
</feature>
<dbReference type="Gene3D" id="3.40.50.620">
    <property type="entry name" value="HUPs"/>
    <property type="match status" value="2"/>
</dbReference>
<evidence type="ECO:0000256" key="9">
    <source>
        <dbReference type="RuleBase" id="RU363035"/>
    </source>
</evidence>
<reference evidence="13 14" key="1">
    <citation type="submission" date="2015-12" db="EMBL/GenBank/DDBJ databases">
        <title>The genome of Folsomia candida.</title>
        <authorList>
            <person name="Faddeeva A."/>
            <person name="Derks M.F."/>
            <person name="Anvar Y."/>
            <person name="Smit S."/>
            <person name="Van Straalen N."/>
            <person name="Roelofs D."/>
        </authorList>
    </citation>
    <scope>NUCLEOTIDE SEQUENCE [LARGE SCALE GENOMIC DNA]</scope>
    <source>
        <strain evidence="13 14">VU population</strain>
        <tissue evidence="13">Whole body</tissue>
    </source>
</reference>
<evidence type="ECO:0000256" key="8">
    <source>
        <dbReference type="ARBA" id="ARBA00029936"/>
    </source>
</evidence>
<dbReference type="PANTHER" id="PTHR11946:SF114">
    <property type="entry name" value="VALINE--TRNA LIGASE, MITOCHONDRIAL"/>
    <property type="match status" value="1"/>
</dbReference>
<organism evidence="13 14">
    <name type="scientific">Folsomia candida</name>
    <name type="common">Springtail</name>
    <dbReference type="NCBI Taxonomy" id="158441"/>
    <lineage>
        <taxon>Eukaryota</taxon>
        <taxon>Metazoa</taxon>
        <taxon>Ecdysozoa</taxon>
        <taxon>Arthropoda</taxon>
        <taxon>Hexapoda</taxon>
        <taxon>Collembola</taxon>
        <taxon>Entomobryomorpha</taxon>
        <taxon>Isotomoidea</taxon>
        <taxon>Isotomidae</taxon>
        <taxon>Proisotominae</taxon>
        <taxon>Folsomia</taxon>
    </lineage>
</organism>
<evidence type="ECO:0000256" key="3">
    <source>
        <dbReference type="ARBA" id="ARBA00022598"/>
    </source>
</evidence>
<evidence type="ECO:0000259" key="12">
    <source>
        <dbReference type="Pfam" id="PF08264"/>
    </source>
</evidence>
<comment type="caution">
    <text evidence="13">The sequence shown here is derived from an EMBL/GenBank/DDBJ whole genome shotgun (WGS) entry which is preliminary data.</text>
</comment>
<evidence type="ECO:0000259" key="11">
    <source>
        <dbReference type="Pfam" id="PF00133"/>
    </source>
</evidence>
<feature type="domain" description="Methionyl/Valyl/Leucyl/Isoleucyl-tRNA synthetase anticodon-binding" evidence="12">
    <location>
        <begin position="717"/>
        <end position="858"/>
    </location>
</feature>
<evidence type="ECO:0000256" key="5">
    <source>
        <dbReference type="ARBA" id="ARBA00022840"/>
    </source>
</evidence>
<dbReference type="Pfam" id="PF00133">
    <property type="entry name" value="tRNA-synt_1"/>
    <property type="match status" value="1"/>
</dbReference>
<feature type="coiled-coil region" evidence="10">
    <location>
        <begin position="928"/>
        <end position="983"/>
    </location>
</feature>
<dbReference type="Pfam" id="PF08264">
    <property type="entry name" value="Anticodon_1"/>
    <property type="match status" value="1"/>
</dbReference>
<dbReference type="SUPFAM" id="SSF47323">
    <property type="entry name" value="Anticodon-binding domain of a subclass of class I aminoacyl-tRNA synthetases"/>
    <property type="match status" value="1"/>
</dbReference>
<dbReference type="InterPro" id="IPR033705">
    <property type="entry name" value="Anticodon_Ia_Val"/>
</dbReference>
<dbReference type="PANTHER" id="PTHR11946">
    <property type="entry name" value="VALYL-TRNA SYNTHETASES"/>
    <property type="match status" value="1"/>
</dbReference>
<name>A0A226F1X6_FOLCA</name>
<evidence type="ECO:0000256" key="7">
    <source>
        <dbReference type="ARBA" id="ARBA00023146"/>
    </source>
</evidence>
<keyword evidence="5 9" id="KW-0067">ATP-binding</keyword>
<keyword evidence="10" id="KW-0175">Coiled coil</keyword>
<dbReference type="NCBIfam" id="NF004349">
    <property type="entry name" value="PRK05729.1"/>
    <property type="match status" value="1"/>
</dbReference>
<evidence type="ECO:0000313" key="13">
    <source>
        <dbReference type="EMBL" id="OXA63795.1"/>
    </source>
</evidence>
<dbReference type="InterPro" id="IPR009080">
    <property type="entry name" value="tRNAsynth_Ia_anticodon-bd"/>
</dbReference>
<keyword evidence="4 9" id="KW-0547">Nucleotide-binding</keyword>
<dbReference type="InterPro" id="IPR001412">
    <property type="entry name" value="aa-tRNA-synth_I_CS"/>
</dbReference>
<dbReference type="InterPro" id="IPR014729">
    <property type="entry name" value="Rossmann-like_a/b/a_fold"/>
</dbReference>
<keyword evidence="6 9" id="KW-0648">Protein biosynthesis</keyword>
<evidence type="ECO:0000256" key="6">
    <source>
        <dbReference type="ARBA" id="ARBA00022917"/>
    </source>
</evidence>
<evidence type="ECO:0000256" key="4">
    <source>
        <dbReference type="ARBA" id="ARBA00022741"/>
    </source>
</evidence>
<dbReference type="InterPro" id="IPR013155">
    <property type="entry name" value="M/V/L/I-tRNA-synth_anticd-bd"/>
</dbReference>
<dbReference type="InterPro" id="IPR002303">
    <property type="entry name" value="Valyl-tRNA_ligase"/>
</dbReference>
<dbReference type="Proteomes" id="UP000198287">
    <property type="component" value="Unassembled WGS sequence"/>
</dbReference>
<accession>A0A226F1X6</accession>
<dbReference type="GO" id="GO:0005524">
    <property type="term" value="F:ATP binding"/>
    <property type="evidence" value="ECO:0007669"/>
    <property type="project" value="UniProtKB-KW"/>
</dbReference>
<dbReference type="NCBIfam" id="TIGR00422">
    <property type="entry name" value="valS"/>
    <property type="match status" value="1"/>
</dbReference>
<evidence type="ECO:0000256" key="10">
    <source>
        <dbReference type="SAM" id="Coils"/>
    </source>
</evidence>